<feature type="transmembrane region" description="Helical" evidence="7">
    <location>
        <begin position="241"/>
        <end position="261"/>
    </location>
</feature>
<accession>A0A1Y2APW2</accession>
<feature type="transmembrane region" description="Helical" evidence="7">
    <location>
        <begin position="435"/>
        <end position="454"/>
    </location>
</feature>
<protein>
    <submittedName>
        <fullName evidence="9">Major facilitator superfamily domain-containing protein</fullName>
    </submittedName>
</protein>
<keyword evidence="2" id="KW-0813">Transport</keyword>
<keyword evidence="3 7" id="KW-0812">Transmembrane</keyword>
<evidence type="ECO:0000256" key="7">
    <source>
        <dbReference type="SAM" id="Phobius"/>
    </source>
</evidence>
<dbReference type="OrthoDB" id="440553at2759"/>
<keyword evidence="10" id="KW-1185">Reference proteome</keyword>
<feature type="compositionally biased region" description="Basic and acidic residues" evidence="6">
    <location>
        <begin position="44"/>
        <end position="56"/>
    </location>
</feature>
<evidence type="ECO:0000313" key="9">
    <source>
        <dbReference type="EMBL" id="ORY24562.1"/>
    </source>
</evidence>
<feature type="domain" description="Major facilitator superfamily (MFS) profile" evidence="8">
    <location>
        <begin position="85"/>
        <end position="526"/>
    </location>
</feature>
<evidence type="ECO:0000256" key="6">
    <source>
        <dbReference type="SAM" id="MobiDB-lite"/>
    </source>
</evidence>
<proteinExistence type="predicted"/>
<feature type="transmembrane region" description="Helical" evidence="7">
    <location>
        <begin position="211"/>
        <end position="229"/>
    </location>
</feature>
<evidence type="ECO:0000256" key="5">
    <source>
        <dbReference type="ARBA" id="ARBA00023136"/>
    </source>
</evidence>
<evidence type="ECO:0000256" key="2">
    <source>
        <dbReference type="ARBA" id="ARBA00022448"/>
    </source>
</evidence>
<dbReference type="InterPro" id="IPR020846">
    <property type="entry name" value="MFS_dom"/>
</dbReference>
<dbReference type="InParanoid" id="A0A1Y2APW2"/>
<feature type="region of interest" description="Disordered" evidence="6">
    <location>
        <begin position="36"/>
        <end position="73"/>
    </location>
</feature>
<feature type="transmembrane region" description="Helical" evidence="7">
    <location>
        <begin position="475"/>
        <end position="495"/>
    </location>
</feature>
<evidence type="ECO:0000313" key="10">
    <source>
        <dbReference type="Proteomes" id="UP000193986"/>
    </source>
</evidence>
<sequence length="539" mass="58841">MPDSASHNAPENVESKELFDRLERVKPYQASSLNIDTALGTQDELNHSSNQDEHTAHPPSTSKSEERQDAPRPFSAFSQRTKWVIVALTGITATFSPISSNILTPAIPAMAAAFGRSEQDISLAMTIYMVFQAVTPSIFGSLSDTIGRRPVYIISLSIYVGANIGLACCPVNAYWLLLFLRAIQATGGSAVVSCGAGAMQDIAEPHERGKYYSLFQVGALFGPAFGPLLGGVFSDSLGWRAIFWFLTIAAGVDLVVVVTVLPETLRAIVGDGSVPAPPWNRTLWAYMKITRRKDKPEMDILDPNVPLPYEPFASFERLLNPGIAMIFVFVSLMYLQFYCNLTLFSTALKNTYNLSELKIGLSYLPNGCGSICASLLNGRQIDFYYRREKRRVGGSHREKPHEFRLEWTRFRCIIPFMSVFLAACIGQGWCLAKHAPLAATLVLGFFVGLGSATLNPAGVYAQDCSPGRGGSVSASLNLIRCAFGAIGTGTIQLMYNRMGPGWAMVLLSGICVAGIPLPLIVITKGRRWRLKNTNNVRSV</sequence>
<feature type="transmembrane region" description="Helical" evidence="7">
    <location>
        <begin position="151"/>
        <end position="176"/>
    </location>
</feature>
<dbReference type="InterPro" id="IPR011701">
    <property type="entry name" value="MFS"/>
</dbReference>
<dbReference type="EMBL" id="MCFC01000066">
    <property type="protein sequence ID" value="ORY24562.1"/>
    <property type="molecule type" value="Genomic_DNA"/>
</dbReference>
<evidence type="ECO:0000259" key="8">
    <source>
        <dbReference type="PROSITE" id="PS50850"/>
    </source>
</evidence>
<feature type="region of interest" description="Disordered" evidence="6">
    <location>
        <begin position="1"/>
        <end position="20"/>
    </location>
</feature>
<dbReference type="FunFam" id="1.20.1720.10:FF:000009">
    <property type="entry name" value="MFS multidrug transporter"/>
    <property type="match status" value="1"/>
</dbReference>
<organism evidence="9 10">
    <name type="scientific">Naematelia encephala</name>
    <dbReference type="NCBI Taxonomy" id="71784"/>
    <lineage>
        <taxon>Eukaryota</taxon>
        <taxon>Fungi</taxon>
        <taxon>Dikarya</taxon>
        <taxon>Basidiomycota</taxon>
        <taxon>Agaricomycotina</taxon>
        <taxon>Tremellomycetes</taxon>
        <taxon>Tremellales</taxon>
        <taxon>Naemateliaceae</taxon>
        <taxon>Naematelia</taxon>
    </lineage>
</organism>
<dbReference type="GO" id="GO:0005886">
    <property type="term" value="C:plasma membrane"/>
    <property type="evidence" value="ECO:0007669"/>
    <property type="project" value="TreeGrafter"/>
</dbReference>
<dbReference type="PANTHER" id="PTHR23502:SF51">
    <property type="entry name" value="QUINIDINE RESISTANCE PROTEIN 1-RELATED"/>
    <property type="match status" value="1"/>
</dbReference>
<dbReference type="STRING" id="71784.A0A1Y2APW2"/>
<gene>
    <name evidence="9" type="ORF">BCR39DRAFT_499967</name>
</gene>
<dbReference type="PANTHER" id="PTHR23502">
    <property type="entry name" value="MAJOR FACILITATOR SUPERFAMILY"/>
    <property type="match status" value="1"/>
</dbReference>
<feature type="transmembrane region" description="Helical" evidence="7">
    <location>
        <begin position="410"/>
        <end position="429"/>
    </location>
</feature>
<dbReference type="Gene3D" id="1.20.1250.20">
    <property type="entry name" value="MFS general substrate transporter like domains"/>
    <property type="match status" value="1"/>
</dbReference>
<feature type="transmembrane region" description="Helical" evidence="7">
    <location>
        <begin position="501"/>
        <end position="522"/>
    </location>
</feature>
<dbReference type="InterPro" id="IPR036259">
    <property type="entry name" value="MFS_trans_sf"/>
</dbReference>
<evidence type="ECO:0000256" key="4">
    <source>
        <dbReference type="ARBA" id="ARBA00022989"/>
    </source>
</evidence>
<evidence type="ECO:0000256" key="3">
    <source>
        <dbReference type="ARBA" id="ARBA00022692"/>
    </source>
</evidence>
<feature type="transmembrane region" description="Helical" evidence="7">
    <location>
        <begin position="318"/>
        <end position="337"/>
    </location>
</feature>
<dbReference type="AlphaFoldDB" id="A0A1Y2APW2"/>
<keyword evidence="4 7" id="KW-1133">Transmembrane helix</keyword>
<dbReference type="GO" id="GO:0022857">
    <property type="term" value="F:transmembrane transporter activity"/>
    <property type="evidence" value="ECO:0007669"/>
    <property type="project" value="InterPro"/>
</dbReference>
<dbReference type="SUPFAM" id="SSF103473">
    <property type="entry name" value="MFS general substrate transporter"/>
    <property type="match status" value="1"/>
</dbReference>
<dbReference type="Proteomes" id="UP000193986">
    <property type="component" value="Unassembled WGS sequence"/>
</dbReference>
<keyword evidence="5 7" id="KW-0472">Membrane</keyword>
<feature type="transmembrane region" description="Helical" evidence="7">
    <location>
        <begin position="121"/>
        <end position="139"/>
    </location>
</feature>
<evidence type="ECO:0000256" key="1">
    <source>
        <dbReference type="ARBA" id="ARBA00004141"/>
    </source>
</evidence>
<comment type="caution">
    <text evidence="9">The sequence shown here is derived from an EMBL/GenBank/DDBJ whole genome shotgun (WGS) entry which is preliminary data.</text>
</comment>
<dbReference type="Pfam" id="PF07690">
    <property type="entry name" value="MFS_1"/>
    <property type="match status" value="1"/>
</dbReference>
<dbReference type="PROSITE" id="PS50850">
    <property type="entry name" value="MFS"/>
    <property type="match status" value="1"/>
</dbReference>
<name>A0A1Y2APW2_9TREE</name>
<feature type="transmembrane region" description="Helical" evidence="7">
    <location>
        <begin position="83"/>
        <end position="109"/>
    </location>
</feature>
<reference evidence="9 10" key="1">
    <citation type="submission" date="2016-07" db="EMBL/GenBank/DDBJ databases">
        <title>Pervasive Adenine N6-methylation of Active Genes in Fungi.</title>
        <authorList>
            <consortium name="DOE Joint Genome Institute"/>
            <person name="Mondo S.J."/>
            <person name="Dannebaum R.O."/>
            <person name="Kuo R.C."/>
            <person name="Labutti K."/>
            <person name="Haridas S."/>
            <person name="Kuo A."/>
            <person name="Salamov A."/>
            <person name="Ahrendt S.R."/>
            <person name="Lipzen A."/>
            <person name="Sullivan W."/>
            <person name="Andreopoulos W.B."/>
            <person name="Clum A."/>
            <person name="Lindquist E."/>
            <person name="Daum C."/>
            <person name="Ramamoorthy G.K."/>
            <person name="Gryganskyi A."/>
            <person name="Culley D."/>
            <person name="Magnuson J.K."/>
            <person name="James T.Y."/>
            <person name="O'Malley M.A."/>
            <person name="Stajich J.E."/>
            <person name="Spatafora J.W."/>
            <person name="Visel A."/>
            <person name="Grigoriev I.V."/>
        </authorList>
    </citation>
    <scope>NUCLEOTIDE SEQUENCE [LARGE SCALE GENOMIC DNA]</scope>
    <source>
        <strain evidence="9 10">68-887.2</strain>
    </source>
</reference>
<comment type="subcellular location">
    <subcellularLocation>
        <location evidence="1">Membrane</location>
        <topology evidence="1">Multi-pass membrane protein</topology>
    </subcellularLocation>
</comment>